<feature type="region of interest" description="Disordered" evidence="2">
    <location>
        <begin position="1677"/>
        <end position="1699"/>
    </location>
</feature>
<feature type="compositionally biased region" description="Polar residues" evidence="2">
    <location>
        <begin position="2358"/>
        <end position="2375"/>
    </location>
</feature>
<reference evidence="3" key="1">
    <citation type="submission" date="2021-06" db="EMBL/GenBank/DDBJ databases">
        <authorList>
            <person name="Kallberg Y."/>
            <person name="Tangrot J."/>
            <person name="Rosling A."/>
        </authorList>
    </citation>
    <scope>NUCLEOTIDE SEQUENCE</scope>
    <source>
        <strain evidence="3">IA702</strain>
    </source>
</reference>
<feature type="region of interest" description="Disordered" evidence="2">
    <location>
        <begin position="2579"/>
        <end position="2615"/>
    </location>
</feature>
<comment type="caution">
    <text evidence="3">The sequence shown here is derived from an EMBL/GenBank/DDBJ whole genome shotgun (WGS) entry which is preliminary data.</text>
</comment>
<feature type="compositionally biased region" description="Basic residues" evidence="2">
    <location>
        <begin position="2595"/>
        <end position="2606"/>
    </location>
</feature>
<keyword evidence="1" id="KW-0175">Coiled coil</keyword>
<accession>A0A9N9A834</accession>
<feature type="region of interest" description="Disordered" evidence="2">
    <location>
        <begin position="2483"/>
        <end position="2502"/>
    </location>
</feature>
<evidence type="ECO:0000256" key="2">
    <source>
        <dbReference type="SAM" id="MobiDB-lite"/>
    </source>
</evidence>
<name>A0A9N9A834_9GLOM</name>
<evidence type="ECO:0000256" key="1">
    <source>
        <dbReference type="SAM" id="Coils"/>
    </source>
</evidence>
<feature type="region of interest" description="Disordered" evidence="2">
    <location>
        <begin position="1012"/>
        <end position="1058"/>
    </location>
</feature>
<protein>
    <submittedName>
        <fullName evidence="3">2550_t:CDS:1</fullName>
    </submittedName>
</protein>
<dbReference type="OrthoDB" id="43547at2759"/>
<feature type="compositionally biased region" description="Polar residues" evidence="2">
    <location>
        <begin position="1903"/>
        <end position="1912"/>
    </location>
</feature>
<evidence type="ECO:0000313" key="4">
    <source>
        <dbReference type="Proteomes" id="UP000789572"/>
    </source>
</evidence>
<feature type="region of interest" description="Disordered" evidence="2">
    <location>
        <begin position="1875"/>
        <end position="1925"/>
    </location>
</feature>
<dbReference type="PANTHER" id="PTHR14918">
    <property type="entry name" value="KICSTOR COMPLEX PROTEIN SZT2"/>
    <property type="match status" value="1"/>
</dbReference>
<dbReference type="Proteomes" id="UP000789572">
    <property type="component" value="Unassembled WGS sequence"/>
</dbReference>
<organism evidence="3 4">
    <name type="scientific">Paraglomus occultum</name>
    <dbReference type="NCBI Taxonomy" id="144539"/>
    <lineage>
        <taxon>Eukaryota</taxon>
        <taxon>Fungi</taxon>
        <taxon>Fungi incertae sedis</taxon>
        <taxon>Mucoromycota</taxon>
        <taxon>Glomeromycotina</taxon>
        <taxon>Glomeromycetes</taxon>
        <taxon>Paraglomerales</taxon>
        <taxon>Paraglomeraceae</taxon>
        <taxon>Paraglomus</taxon>
    </lineage>
</organism>
<feature type="coiled-coil region" evidence="1">
    <location>
        <begin position="189"/>
        <end position="216"/>
    </location>
</feature>
<sequence>MSEFILHGAVEAKVLLLLVTDSTKVKRVELQKWLLRRLYRPLRPLIHDNVRILHVSATRLSSLMQTQTVQQKTTNIYTLDNLPNPDSFYDRVYKLMPTTVDCYTGEVIISEVFESLKKSIYGLVQPSILKDLDRDEALQFEPEISITVIAESSHFASNANVFLYLEEFPTMKVLLQNVTVTKTNVSKILVKLQCELNDYQQRVAELREKVKRVKQFRVPYRMDTENEEETEFSDVKNIWRLGSGGGNLAYSLNAGLFAARLCPNDGFASLVIITDGVVKSTLVQMSDDDDIIQELCREDISCNIIQVGSGQGFNPTCSFGLVPDNELLRFVAAATGGTFSYACDCPNDISSESLKDGIASNFYHSFCLLRETSFSKKKIEYRYASLSDKPERSIDAPRERRVYGNHNVLDVNDYNFPWDPRSLSPPVETILTRYREYTLHINVQQLISFRIRQGFMVESVEIVRNMIHISLLRLWLPNIMIQYKIKALWSGENRGMIRLRVPRIEINVIADIRFSMYFIRVQTGVDNDPRHPSFSKVIRLDKFLATIYETDELLNEQLFYRAQKDIMQRNRGFAIDRVEKIKQFWCVLEQSPFRLDGKCWYDQIAFQLIASPSRKIFSKSSLIAAPIHAALSRLRLLLGLWASFEISKDEYIKLFSPHEGDKACPFSFCKLNLKPVYGSLILFTLSFFNVNMNTRQREADKVRNMIADTLSFFNVVTDNKDDHELWADKVGKKINDAFSFFNADVNAHQEEADKFRKIIDDDSYGREDETYYICRRPLSFIMIPDMDDTMPDDQNSAVEIIPAGYRSIVQSYLQCRQWSWLDDVEDDVSRISIRTVPLQDLALQYLFKARLDEKYMLVYHQGSLQIFYREIDFGAESKEDEIRTSTVCGVQYIVVTDTQKGRIHTKLLMEPSEDKYLKDRFEPIADAIEASDRRVMSHLVTFDQLYQVGASHRKQDVTDRTQSRLSNLFNLSLLLRSSPILVANYYIPCSKSTSLSPSPRMEVLPRSNEATPKLSLAGFKQTPQLNLKSRGKDTPNFPGNRDDAPNPRTRRRTPSAENEQIADLISEAISSGSIQDADSNLLLLHWFVEKTLLDHTDGMIDTTQNSQQDSLLNELNDRISRAQGQLNGTATIQLVHNLQETRCFVKKVNNSSMAVMAVIIIPSVEAILNAVSKTPRPVNENEARHLSILLFSCKRLTPLDGGVPSGLPSQLKDLILEPTSLHGSARTALSPTILSGGFLDDKDIVRMSDQTRIMSCIANVYAHGFVKSIYGSILQRRQVAAADFHKAIETCVETSLDIDISAFVNVHIRAALNDNDSNLHDVRKRFSDIFGQYFELVASGDDEFQNIYYYRPPSKGGKTGMNLADVFTLAERPLFIKLECTFKKPPPPPTLAIIQETQQEVQTDETNAFSIAEMYNEYQATYVRFPVSDLPTSYECTVHKKYYDFSPDAIGTSNSPVESADGTSATLHMTCLTLPSIDEHKKLSLGFVEYEPNDFSSPLHVSHSAETYPKEIQEALEKTRSNIDRLLRDEILHKLLKLQPYDRTTLTYIQEQLEANKQGEVIDKIKTDQKKSVDQKKVVDQDQNESFSTTYKIPLRFVHQDRGQQRFLQELIKFNMKPFILNKVEEYYYISKCDQMEKGVKCSLGRSTLDESENIPNVSDNNQNIIESTGHSDGGLGLGIVMSPAEPDSSSRTDTASNAKSQKNQPFWLLLAPETGFVSLYFYSKVISRSERTTIVEEVEKYILKVCKRVNQLTLLDELIETHICSDYLVPPDEIKSVSDDGTEKSDEQEFKYGQFECPRVYETTFPLHWRLRPNQALAGITSSLNWFAVANRKHMYVVPDKDHIVYIKLSEISNPSLVVDPENAAELDRQTSALPQVNGTDANEQSTQQPSAEETEDLPPNKVQSPQTSNLGAERSVAESPNPWRVQPKSGLLVEVYGLNLPGEKITVDLTSSLENKLNTNVTLPVISTHLARNYKLSYEDVEFILPIKKGPSRSSLFYIPKFVKNTASLLFYFQQNLLRYLNTLNGMEAALAVKRYHHDKIKAKLPADSEKKLPQLTEPYLGDMAFYYNSSMRPSSFETSIGQGISGMILTLLDQESQPVFKLPPQDRSDPDDTDMSTIIEYVQAQQSTPQSTPRFTPWLSSRDISGRLTTAAKNCDYRILVEMWSQGPINSDTLMERIFRSFRQSLCDYFVELSVSKSLRYSAADNLEAAALAIPENNEVDDRPNSRLPFPLIDSHLQRVFVEPVFEILKKSAEWQNPAVNVLDTAFETPSCISEELLKEINTFMTDIHTALSPTIWSQVSAETCQVDDHQTDESDHKRKVHVKLETLPTKPTKYILVSGLKELGAPKQHKPTSRRNSVGNERSQPRRNSVFQHRQTTEELMMNRPTQNTFDGQSQQNQEYHQSCFVIMAVGGFSLTLYTYNLNKIYKDQIFKSLNKLMDWHNQRTRLLNSILYQKMGLFYHKNTLPPVKSTQTSVLTASTVPNTPRPSGPPNASAPRPTTVYGNSLDTTNVSLLICDKFPSRVRDEERKSFALPVDMRAELTKLVTNDLDSAANVSIISVLDVNETLKNAFTETPVEHSVKSSETGTDKFRRPHNQNNRKQRKLSETNRDEEDLLQKYGRPFLDSCVRKARISQTYAIASKISENWAQTHELLDDVNVKPTISNSTFTCLLRVGSAVHLLEQQGSSKETTALQFNTTIESLLKDYATYLESIGMTMVIFGDAESNLIHNDDGGDKLPSFTSKIVIDGDLSITAPAVFTAKICSAGIILCEVRMEGALASLSLYSLTRSAIDGGDKSNGLTELREECHKIKHLLHFKSFIYDFHLRYLTNVLRTPEAAPSIDVLELLKHFIISHPEPRKHARHRIYHGTFVKELENIEENSLFTYIIMNPQRYGFRSIYHGDETIGCFTTAFCANQEDPERCKCLLILRSSSKQFSDNGRFLLDYDIISFYDCEGHEQLPLSNDEPLMSVHGRRNVLNQGKQKIDSTIERAIECYARDKLWEQLESTKNQANINPAEFINLTQCWCSRLLSSLQPEFREFLDLPLDWTEIFNFLATYYSDKVREVNHDGSRHLVIFNPFLSGHLIHFVLDPNNIVRASAVCREETPEYEPQFTAEIMRTIGYLIWKRIVL</sequence>
<feature type="compositionally biased region" description="Basic and acidic residues" evidence="2">
    <location>
        <begin position="2579"/>
        <end position="2594"/>
    </location>
</feature>
<dbReference type="PANTHER" id="PTHR14918:SF3">
    <property type="entry name" value="KICSTOR COMPLEX PROTEIN SZT2"/>
    <property type="match status" value="1"/>
</dbReference>
<feature type="compositionally biased region" description="Polar residues" evidence="2">
    <location>
        <begin position="1688"/>
        <end position="1699"/>
    </location>
</feature>
<proteinExistence type="predicted"/>
<dbReference type="EMBL" id="CAJVPJ010000403">
    <property type="protein sequence ID" value="CAG8521098.1"/>
    <property type="molecule type" value="Genomic_DNA"/>
</dbReference>
<keyword evidence="4" id="KW-1185">Reference proteome</keyword>
<dbReference type="InterPro" id="IPR033228">
    <property type="entry name" value="SZT2"/>
</dbReference>
<feature type="region of interest" description="Disordered" evidence="2">
    <location>
        <begin position="2349"/>
        <end position="2375"/>
    </location>
</feature>
<gene>
    <name evidence="3" type="ORF">POCULU_LOCUS3575</name>
</gene>
<dbReference type="GO" id="GO:0005777">
    <property type="term" value="C:peroxisome"/>
    <property type="evidence" value="ECO:0007669"/>
    <property type="project" value="InterPro"/>
</dbReference>
<evidence type="ECO:0000313" key="3">
    <source>
        <dbReference type="EMBL" id="CAG8521098.1"/>
    </source>
</evidence>
<feature type="compositionally biased region" description="Polar residues" evidence="2">
    <location>
        <begin position="1875"/>
        <end position="1893"/>
    </location>
</feature>